<reference evidence="8" key="1">
    <citation type="submission" date="2023-02" db="EMBL/GenBank/DDBJ databases">
        <title>Nocardiopsis ansamitocini NBRC 112285.</title>
        <authorList>
            <person name="Ichikawa N."/>
            <person name="Sato H."/>
            <person name="Tonouchi N."/>
        </authorList>
    </citation>
    <scope>NUCLEOTIDE SEQUENCE</scope>
    <source>
        <strain evidence="8">NBRC 112285</strain>
    </source>
</reference>
<dbReference type="AlphaFoldDB" id="A0A9W6UJ67"/>
<keyword evidence="3" id="KW-0326">Glycosidase</keyword>
<dbReference type="SMART" id="SM00637">
    <property type="entry name" value="CBD_II"/>
    <property type="match status" value="1"/>
</dbReference>
<dbReference type="InterPro" id="IPR013783">
    <property type="entry name" value="Ig-like_fold"/>
</dbReference>
<dbReference type="PANTHER" id="PTHR34823">
    <property type="entry name" value="GLCNAC-BINDING PROTEIN A"/>
    <property type="match status" value="1"/>
</dbReference>
<dbReference type="PROSITE" id="PS51173">
    <property type="entry name" value="CBM2"/>
    <property type="match status" value="1"/>
</dbReference>
<dbReference type="InterPro" id="IPR012291">
    <property type="entry name" value="CBM2_carb-bd_dom_sf"/>
</dbReference>
<dbReference type="GO" id="GO:0004553">
    <property type="term" value="F:hydrolase activity, hydrolyzing O-glycosyl compounds"/>
    <property type="evidence" value="ECO:0007669"/>
    <property type="project" value="InterPro"/>
</dbReference>
<dbReference type="InterPro" id="IPR014756">
    <property type="entry name" value="Ig_E-set"/>
</dbReference>
<dbReference type="PANTHER" id="PTHR34823:SF1">
    <property type="entry name" value="CHITIN-BINDING TYPE-4 DOMAIN-CONTAINING PROTEIN"/>
    <property type="match status" value="1"/>
</dbReference>
<evidence type="ECO:0000256" key="3">
    <source>
        <dbReference type="ARBA" id="ARBA00023295"/>
    </source>
</evidence>
<feature type="domain" description="Fibronectin type-III" evidence="6">
    <location>
        <begin position="238"/>
        <end position="325"/>
    </location>
</feature>
<dbReference type="GO" id="GO:0030247">
    <property type="term" value="F:polysaccharide binding"/>
    <property type="evidence" value="ECO:0007669"/>
    <property type="project" value="UniProtKB-UniRule"/>
</dbReference>
<keyword evidence="3" id="KW-0378">Hydrolase</keyword>
<name>A0A9W6UJ67_9ACTN</name>
<dbReference type="InterPro" id="IPR004302">
    <property type="entry name" value="Cellulose/chitin-bd_N"/>
</dbReference>
<dbReference type="InterPro" id="IPR036116">
    <property type="entry name" value="FN3_sf"/>
</dbReference>
<dbReference type="GO" id="GO:0000272">
    <property type="term" value="P:polysaccharide catabolic process"/>
    <property type="evidence" value="ECO:0007669"/>
    <property type="project" value="UniProtKB-KW"/>
</dbReference>
<evidence type="ECO:0000256" key="4">
    <source>
        <dbReference type="ARBA" id="ARBA00023326"/>
    </source>
</evidence>
<evidence type="ECO:0000259" key="7">
    <source>
        <dbReference type="PROSITE" id="PS51173"/>
    </source>
</evidence>
<comment type="caution">
    <text evidence="8">The sequence shown here is derived from an EMBL/GenBank/DDBJ whole genome shotgun (WGS) entry which is preliminary data.</text>
</comment>
<dbReference type="Pfam" id="PF03067">
    <property type="entry name" value="LPMO_10"/>
    <property type="match status" value="1"/>
</dbReference>
<dbReference type="PROSITE" id="PS50853">
    <property type="entry name" value="FN3"/>
    <property type="match status" value="1"/>
</dbReference>
<dbReference type="SUPFAM" id="SSF81296">
    <property type="entry name" value="E set domains"/>
    <property type="match status" value="1"/>
</dbReference>
<feature type="signal peptide" evidence="5">
    <location>
        <begin position="1"/>
        <end position="31"/>
    </location>
</feature>
<dbReference type="Proteomes" id="UP001165092">
    <property type="component" value="Unassembled WGS sequence"/>
</dbReference>
<dbReference type="Pfam" id="PF00553">
    <property type="entry name" value="CBM_2"/>
    <property type="match status" value="1"/>
</dbReference>
<dbReference type="InterPro" id="IPR008965">
    <property type="entry name" value="CBM2/CBM3_carb-bd_dom_sf"/>
</dbReference>
<accession>A0A9W6UJ67</accession>
<dbReference type="CDD" id="cd21177">
    <property type="entry name" value="LPMO_AA10"/>
    <property type="match status" value="1"/>
</dbReference>
<dbReference type="Gene3D" id="2.60.40.290">
    <property type="match status" value="1"/>
</dbReference>
<evidence type="ECO:0000256" key="1">
    <source>
        <dbReference type="ARBA" id="ARBA00022729"/>
    </source>
</evidence>
<gene>
    <name evidence="8" type="primary">cpbD</name>
    <name evidence="8" type="ORF">Nans01_27730</name>
</gene>
<dbReference type="InterPro" id="IPR003961">
    <property type="entry name" value="FN3_dom"/>
</dbReference>
<protein>
    <submittedName>
        <fullName evidence="8">Chitin-binding protein</fullName>
    </submittedName>
</protein>
<dbReference type="Gene3D" id="2.70.50.50">
    <property type="entry name" value="chitin-binding protein cbp21"/>
    <property type="match status" value="1"/>
</dbReference>
<evidence type="ECO:0000313" key="8">
    <source>
        <dbReference type="EMBL" id="GLU48422.1"/>
    </source>
</evidence>
<dbReference type="Pfam" id="PF00041">
    <property type="entry name" value="fn3"/>
    <property type="match status" value="1"/>
</dbReference>
<evidence type="ECO:0000256" key="5">
    <source>
        <dbReference type="SAM" id="SignalP"/>
    </source>
</evidence>
<dbReference type="EMBL" id="BSQG01000004">
    <property type="protein sequence ID" value="GLU48422.1"/>
    <property type="molecule type" value="Genomic_DNA"/>
</dbReference>
<dbReference type="RefSeq" id="WP_285759904.1">
    <property type="nucleotide sequence ID" value="NZ_BSQG01000004.1"/>
</dbReference>
<dbReference type="InterPro" id="IPR051024">
    <property type="entry name" value="GlcNAc_Chitin_IntDeg"/>
</dbReference>
<feature type="domain" description="CBM2" evidence="7">
    <location>
        <begin position="323"/>
        <end position="433"/>
    </location>
</feature>
<proteinExistence type="predicted"/>
<evidence type="ECO:0000259" key="6">
    <source>
        <dbReference type="PROSITE" id="PS50853"/>
    </source>
</evidence>
<feature type="chain" id="PRO_5040902823" evidence="5">
    <location>
        <begin position="32"/>
        <end position="433"/>
    </location>
</feature>
<keyword evidence="4" id="KW-0624">Polysaccharide degradation</keyword>
<keyword evidence="1 5" id="KW-0732">Signal</keyword>
<evidence type="ECO:0000256" key="2">
    <source>
        <dbReference type="ARBA" id="ARBA00023277"/>
    </source>
</evidence>
<dbReference type="SUPFAM" id="SSF49384">
    <property type="entry name" value="Carbohydrate-binding domain"/>
    <property type="match status" value="1"/>
</dbReference>
<dbReference type="CDD" id="cd00063">
    <property type="entry name" value="FN3"/>
    <property type="match status" value="1"/>
</dbReference>
<organism evidence="8 9">
    <name type="scientific">Nocardiopsis ansamitocini</name>
    <dbReference type="NCBI Taxonomy" id="1670832"/>
    <lineage>
        <taxon>Bacteria</taxon>
        <taxon>Bacillati</taxon>
        <taxon>Actinomycetota</taxon>
        <taxon>Actinomycetes</taxon>
        <taxon>Streptosporangiales</taxon>
        <taxon>Nocardiopsidaceae</taxon>
        <taxon>Nocardiopsis</taxon>
    </lineage>
</organism>
<dbReference type="SUPFAM" id="SSF49265">
    <property type="entry name" value="Fibronectin type III"/>
    <property type="match status" value="1"/>
</dbReference>
<dbReference type="Gene3D" id="2.60.40.10">
    <property type="entry name" value="Immunoglobulins"/>
    <property type="match status" value="1"/>
</dbReference>
<evidence type="ECO:0000313" key="9">
    <source>
        <dbReference type="Proteomes" id="UP001165092"/>
    </source>
</evidence>
<dbReference type="InterPro" id="IPR001919">
    <property type="entry name" value="CBD2"/>
</dbReference>
<sequence length="433" mass="45798">MRTRSRIAALAAAVGLAAGALVALPAPPAEAHGGLTLPATRTYACYLDGIAGGLGGNVDPTNPVCRDALNEGGNYAFYNWFGNLISNAGGRHREIIPDGKLCGPTASFDSFNAVSEHWPTTTLQSGADITFQYNAWAPHPGTWYQYITKDNWNPNTPLAWDDLEPVPFDQVTDPPLRQGGPEGAEYYWDAELPVKSGRHIIYSIWQRSDSPEAFYNCSDVVFEGSTNPGPPDTQAPTAPGTPTVGTITGNSAQLSWTAATDNTAVTSYTVHNATTDAVLATTPNTSATVTGLSPNTQYEVYVVAHDAAGNNSPASANRTFTTGSPPENPCVVDYQTPNPWSGGFTGQVSVFNDSHTPVNGWTLEWDFTNGEVATNGWNSTLTQTGASVSVKNAAWNAVIPHHGSVSFGFNANAPAGPKVPTDFRLNGTTCTVE</sequence>
<dbReference type="SMART" id="SM00060">
    <property type="entry name" value="FN3"/>
    <property type="match status" value="1"/>
</dbReference>
<keyword evidence="2" id="KW-0119">Carbohydrate metabolism</keyword>
<keyword evidence="9" id="KW-1185">Reference proteome</keyword>